<organism evidence="12 13">
    <name type="scientific">Candidatus Dojkabacteria bacterium</name>
    <dbReference type="NCBI Taxonomy" id="2099670"/>
    <lineage>
        <taxon>Bacteria</taxon>
        <taxon>Candidatus Dojkabacteria</taxon>
    </lineage>
</organism>
<dbReference type="PANTHER" id="PTHR11579:SF0">
    <property type="entry name" value="PROTEIN-L-ISOASPARTATE(D-ASPARTATE) O-METHYLTRANSFERASE"/>
    <property type="match status" value="1"/>
</dbReference>
<evidence type="ECO:0000256" key="4">
    <source>
        <dbReference type="ARBA" id="ARBA00013346"/>
    </source>
</evidence>
<comment type="subcellular location">
    <subcellularLocation>
        <location evidence="1">Cytoplasm</location>
    </subcellularLocation>
</comment>
<gene>
    <name evidence="12" type="ORF">KC675_01515</name>
</gene>
<evidence type="ECO:0000256" key="9">
    <source>
        <dbReference type="ARBA" id="ARBA00030757"/>
    </source>
</evidence>
<proteinExistence type="inferred from homology"/>
<dbReference type="CDD" id="cd02440">
    <property type="entry name" value="AdoMet_MTases"/>
    <property type="match status" value="1"/>
</dbReference>
<keyword evidence="5" id="KW-0963">Cytoplasm</keyword>
<evidence type="ECO:0000256" key="5">
    <source>
        <dbReference type="ARBA" id="ARBA00022490"/>
    </source>
</evidence>
<keyword evidence="7" id="KW-0808">Transferase</keyword>
<evidence type="ECO:0000256" key="6">
    <source>
        <dbReference type="ARBA" id="ARBA00022603"/>
    </source>
</evidence>
<evidence type="ECO:0000256" key="3">
    <source>
        <dbReference type="ARBA" id="ARBA00011890"/>
    </source>
</evidence>
<dbReference type="InterPro" id="IPR029063">
    <property type="entry name" value="SAM-dependent_MTases_sf"/>
</dbReference>
<dbReference type="PANTHER" id="PTHR11579">
    <property type="entry name" value="PROTEIN-L-ISOASPARTATE O-METHYLTRANSFERASE"/>
    <property type="match status" value="1"/>
</dbReference>
<evidence type="ECO:0000313" key="12">
    <source>
        <dbReference type="EMBL" id="MCA9379836.1"/>
    </source>
</evidence>
<accession>A0A955I8N5</accession>
<dbReference type="EMBL" id="JAGQLL010000014">
    <property type="protein sequence ID" value="MCA9379836.1"/>
    <property type="molecule type" value="Genomic_DNA"/>
</dbReference>
<dbReference type="GO" id="GO:0032259">
    <property type="term" value="P:methylation"/>
    <property type="evidence" value="ECO:0007669"/>
    <property type="project" value="UniProtKB-KW"/>
</dbReference>
<evidence type="ECO:0000256" key="8">
    <source>
        <dbReference type="ARBA" id="ARBA00022691"/>
    </source>
</evidence>
<keyword evidence="8" id="KW-0949">S-adenosyl-L-methionine</keyword>
<evidence type="ECO:0000256" key="7">
    <source>
        <dbReference type="ARBA" id="ARBA00022679"/>
    </source>
</evidence>
<dbReference type="GO" id="GO:0005737">
    <property type="term" value="C:cytoplasm"/>
    <property type="evidence" value="ECO:0007669"/>
    <property type="project" value="UniProtKB-SubCell"/>
</dbReference>
<dbReference type="Pfam" id="PF01135">
    <property type="entry name" value="PCMT"/>
    <property type="match status" value="1"/>
</dbReference>
<evidence type="ECO:0000256" key="1">
    <source>
        <dbReference type="ARBA" id="ARBA00004496"/>
    </source>
</evidence>
<dbReference type="AlphaFoldDB" id="A0A955I8N5"/>
<sequence length="204" mass="22523">MPSTNKEMVEDLKKQGVLKSPEIIDAFLNIDRKKFLKTEQYGHAYDDSPLPTLSGQTISQPYTVAFMLELLKPKKGNKVLDVGSGSGWTTALLAELVGDKGEVTGTEIVPLLVELGRENIEKFKHLNAKIEQAVRNELGKKGEMFDRILVSASALEMPDELVVQLKPGGVMVIPVGENIVKLEKTSDEKINTKEYPGFVFVPLI</sequence>
<dbReference type="EC" id="2.1.1.77" evidence="3"/>
<evidence type="ECO:0000313" key="13">
    <source>
        <dbReference type="Proteomes" id="UP000745577"/>
    </source>
</evidence>
<dbReference type="SUPFAM" id="SSF53335">
    <property type="entry name" value="S-adenosyl-L-methionine-dependent methyltransferases"/>
    <property type="match status" value="1"/>
</dbReference>
<reference evidence="12" key="1">
    <citation type="submission" date="2020-04" db="EMBL/GenBank/DDBJ databases">
        <authorList>
            <person name="Zhang T."/>
        </authorList>
    </citation>
    <scope>NUCLEOTIDE SEQUENCE</scope>
    <source>
        <strain evidence="12">HKST-UBA15</strain>
    </source>
</reference>
<reference evidence="12" key="2">
    <citation type="journal article" date="2021" name="Microbiome">
        <title>Successional dynamics and alternative stable states in a saline activated sludge microbial community over 9 years.</title>
        <authorList>
            <person name="Wang Y."/>
            <person name="Ye J."/>
            <person name="Ju F."/>
            <person name="Liu L."/>
            <person name="Boyd J.A."/>
            <person name="Deng Y."/>
            <person name="Parks D.H."/>
            <person name="Jiang X."/>
            <person name="Yin X."/>
            <person name="Woodcroft B.J."/>
            <person name="Tyson G.W."/>
            <person name="Hugenholtz P."/>
            <person name="Polz M.F."/>
            <person name="Zhang T."/>
        </authorList>
    </citation>
    <scope>NUCLEOTIDE SEQUENCE</scope>
    <source>
        <strain evidence="12">HKST-UBA15</strain>
    </source>
</reference>
<evidence type="ECO:0000256" key="11">
    <source>
        <dbReference type="ARBA" id="ARBA00031350"/>
    </source>
</evidence>
<comment type="caution">
    <text evidence="12">The sequence shown here is derived from an EMBL/GenBank/DDBJ whole genome shotgun (WGS) entry which is preliminary data.</text>
</comment>
<dbReference type="Gene3D" id="3.40.50.150">
    <property type="entry name" value="Vaccinia Virus protein VP39"/>
    <property type="match status" value="1"/>
</dbReference>
<dbReference type="InterPro" id="IPR000682">
    <property type="entry name" value="PCMT"/>
</dbReference>
<dbReference type="GO" id="GO:0004719">
    <property type="term" value="F:protein-L-isoaspartate (D-aspartate) O-methyltransferase activity"/>
    <property type="evidence" value="ECO:0007669"/>
    <property type="project" value="UniProtKB-EC"/>
</dbReference>
<keyword evidence="6 12" id="KW-0489">Methyltransferase</keyword>
<dbReference type="Proteomes" id="UP000745577">
    <property type="component" value="Unassembled WGS sequence"/>
</dbReference>
<name>A0A955I8N5_9BACT</name>
<evidence type="ECO:0000256" key="2">
    <source>
        <dbReference type="ARBA" id="ARBA00005369"/>
    </source>
</evidence>
<comment type="similarity">
    <text evidence="2">Belongs to the methyltransferase superfamily. L-isoaspartyl/D-aspartyl protein methyltransferase family.</text>
</comment>
<protein>
    <recommendedName>
        <fullName evidence="4">Protein-L-isoaspartate O-methyltransferase</fullName>
        <ecNumber evidence="3">2.1.1.77</ecNumber>
    </recommendedName>
    <alternativeName>
        <fullName evidence="11">L-isoaspartyl protein carboxyl methyltransferase</fullName>
    </alternativeName>
    <alternativeName>
        <fullName evidence="9">Protein L-isoaspartyl methyltransferase</fullName>
    </alternativeName>
    <alternativeName>
        <fullName evidence="10">Protein-beta-aspartate methyltransferase</fullName>
    </alternativeName>
</protein>
<evidence type="ECO:0000256" key="10">
    <source>
        <dbReference type="ARBA" id="ARBA00031323"/>
    </source>
</evidence>